<reference evidence="2" key="3">
    <citation type="submission" date="2022-06" db="UniProtKB">
        <authorList>
            <consortium name="EnsemblPlants"/>
        </authorList>
    </citation>
    <scope>IDENTIFICATION</scope>
</reference>
<organism evidence="2 3">
    <name type="scientific">Triticum urartu</name>
    <name type="common">Red wild einkorn</name>
    <name type="synonym">Crithodium urartu</name>
    <dbReference type="NCBI Taxonomy" id="4572"/>
    <lineage>
        <taxon>Eukaryota</taxon>
        <taxon>Viridiplantae</taxon>
        <taxon>Streptophyta</taxon>
        <taxon>Embryophyta</taxon>
        <taxon>Tracheophyta</taxon>
        <taxon>Spermatophyta</taxon>
        <taxon>Magnoliopsida</taxon>
        <taxon>Liliopsida</taxon>
        <taxon>Poales</taxon>
        <taxon>Poaceae</taxon>
        <taxon>BOP clade</taxon>
        <taxon>Pooideae</taxon>
        <taxon>Triticodae</taxon>
        <taxon>Triticeae</taxon>
        <taxon>Triticinae</taxon>
        <taxon>Triticum</taxon>
    </lineage>
</organism>
<dbReference type="Gramene" id="TuG1812G0100003601.01.T02">
    <property type="protein sequence ID" value="TuG1812G0100003601.01.T02"/>
    <property type="gene ID" value="TuG1812G0100003601.01"/>
</dbReference>
<name>A0A8R7K2E3_TRIUA</name>
<protein>
    <recommendedName>
        <fullName evidence="1">DUF4219 domain-containing protein</fullName>
    </recommendedName>
</protein>
<dbReference type="Proteomes" id="UP000015106">
    <property type="component" value="Chromosome 1"/>
</dbReference>
<proteinExistence type="predicted"/>
<dbReference type="AlphaFoldDB" id="A0A8R7K2E3"/>
<accession>A0A8R7K2E3</accession>
<dbReference type="Pfam" id="PF13961">
    <property type="entry name" value="DUF4219"/>
    <property type="match status" value="1"/>
</dbReference>
<dbReference type="InterPro" id="IPR025314">
    <property type="entry name" value="DUF4219"/>
</dbReference>
<reference evidence="2" key="2">
    <citation type="submission" date="2018-03" db="EMBL/GenBank/DDBJ databases">
        <title>The Triticum urartu genome reveals the dynamic nature of wheat genome evolution.</title>
        <authorList>
            <person name="Ling H."/>
            <person name="Ma B."/>
            <person name="Shi X."/>
            <person name="Liu H."/>
            <person name="Dong L."/>
            <person name="Sun H."/>
            <person name="Cao Y."/>
            <person name="Gao Q."/>
            <person name="Zheng S."/>
            <person name="Li Y."/>
            <person name="Yu Y."/>
            <person name="Du H."/>
            <person name="Qi M."/>
            <person name="Li Y."/>
            <person name="Yu H."/>
            <person name="Cui Y."/>
            <person name="Wang N."/>
            <person name="Chen C."/>
            <person name="Wu H."/>
            <person name="Zhao Y."/>
            <person name="Zhang J."/>
            <person name="Li Y."/>
            <person name="Zhou W."/>
            <person name="Zhang B."/>
            <person name="Hu W."/>
            <person name="Eijk M."/>
            <person name="Tang J."/>
            <person name="Witsenboer H."/>
            <person name="Zhao S."/>
            <person name="Li Z."/>
            <person name="Zhang A."/>
            <person name="Wang D."/>
            <person name="Liang C."/>
        </authorList>
    </citation>
    <scope>NUCLEOTIDE SEQUENCE [LARGE SCALE GENOMIC DNA]</scope>
    <source>
        <strain evidence="2">cv. G1812</strain>
    </source>
</reference>
<feature type="domain" description="DUF4219" evidence="1">
    <location>
        <begin position="42"/>
        <end position="67"/>
    </location>
</feature>
<sequence length="171" mass="18820">MTKAMPRDSSASGALVPSDSAATAAAATAATTAAGKLPFPLLTRTNYAAWAMRMKYLLRANGAWGAVDREASSEVDKGKEEMAMTIISQSIDDSTLLRVAEKETAAELWRRYAPCMWASSASERRGFNPCARNLMASRWVMRSSWMISRRGSRRSWGASVSLVMRWRRSTS</sequence>
<evidence type="ECO:0000313" key="3">
    <source>
        <dbReference type="Proteomes" id="UP000015106"/>
    </source>
</evidence>
<reference evidence="3" key="1">
    <citation type="journal article" date="2013" name="Nature">
        <title>Draft genome of the wheat A-genome progenitor Triticum urartu.</title>
        <authorList>
            <person name="Ling H.Q."/>
            <person name="Zhao S."/>
            <person name="Liu D."/>
            <person name="Wang J."/>
            <person name="Sun H."/>
            <person name="Zhang C."/>
            <person name="Fan H."/>
            <person name="Li D."/>
            <person name="Dong L."/>
            <person name="Tao Y."/>
            <person name="Gao C."/>
            <person name="Wu H."/>
            <person name="Li Y."/>
            <person name="Cui Y."/>
            <person name="Guo X."/>
            <person name="Zheng S."/>
            <person name="Wang B."/>
            <person name="Yu K."/>
            <person name="Liang Q."/>
            <person name="Yang W."/>
            <person name="Lou X."/>
            <person name="Chen J."/>
            <person name="Feng M."/>
            <person name="Jian J."/>
            <person name="Zhang X."/>
            <person name="Luo G."/>
            <person name="Jiang Y."/>
            <person name="Liu J."/>
            <person name="Wang Z."/>
            <person name="Sha Y."/>
            <person name="Zhang B."/>
            <person name="Wu H."/>
            <person name="Tang D."/>
            <person name="Shen Q."/>
            <person name="Xue P."/>
            <person name="Zou S."/>
            <person name="Wang X."/>
            <person name="Liu X."/>
            <person name="Wang F."/>
            <person name="Yang Y."/>
            <person name="An X."/>
            <person name="Dong Z."/>
            <person name="Zhang K."/>
            <person name="Zhang X."/>
            <person name="Luo M.C."/>
            <person name="Dvorak J."/>
            <person name="Tong Y."/>
            <person name="Wang J."/>
            <person name="Yang H."/>
            <person name="Li Z."/>
            <person name="Wang D."/>
            <person name="Zhang A."/>
            <person name="Wang J."/>
        </authorList>
    </citation>
    <scope>NUCLEOTIDE SEQUENCE</scope>
    <source>
        <strain evidence="3">cv. G1812</strain>
    </source>
</reference>
<evidence type="ECO:0000259" key="1">
    <source>
        <dbReference type="Pfam" id="PF13961"/>
    </source>
</evidence>
<dbReference type="EnsemblPlants" id="TuG1812G0100003601.01.T02">
    <property type="protein sequence ID" value="TuG1812G0100003601.01.T02"/>
    <property type="gene ID" value="TuG1812G0100003601.01"/>
</dbReference>
<keyword evidence="3" id="KW-1185">Reference proteome</keyword>
<evidence type="ECO:0000313" key="2">
    <source>
        <dbReference type="EnsemblPlants" id="TuG1812G0100003601.01.T02"/>
    </source>
</evidence>